<dbReference type="Pfam" id="PF00004">
    <property type="entry name" value="AAA"/>
    <property type="match status" value="1"/>
</dbReference>
<evidence type="ECO:0000256" key="8">
    <source>
        <dbReference type="SAM" id="MobiDB-lite"/>
    </source>
</evidence>
<evidence type="ECO:0000256" key="6">
    <source>
        <dbReference type="PROSITE-ProRule" id="PRU01122"/>
    </source>
</evidence>
<dbReference type="InterPro" id="IPR027417">
    <property type="entry name" value="P-loop_NTPase"/>
</dbReference>
<evidence type="ECO:0000256" key="1">
    <source>
        <dbReference type="ARBA" id="ARBA00022670"/>
    </source>
</evidence>
<dbReference type="InterPro" id="IPR003593">
    <property type="entry name" value="AAA+_ATPase"/>
</dbReference>
<dbReference type="CDD" id="cd19500">
    <property type="entry name" value="RecA-like_Lon"/>
    <property type="match status" value="1"/>
</dbReference>
<dbReference type="InterPro" id="IPR014721">
    <property type="entry name" value="Ribsml_uS5_D2-typ_fold_subgr"/>
</dbReference>
<feature type="region of interest" description="Disordered" evidence="8">
    <location>
        <begin position="709"/>
        <end position="772"/>
    </location>
</feature>
<keyword evidence="2" id="KW-0547">Nucleotide-binding</keyword>
<feature type="active site" evidence="6">
    <location>
        <position position="448"/>
    </location>
</feature>
<dbReference type="InterPro" id="IPR020568">
    <property type="entry name" value="Ribosomal_Su5_D2-typ_SF"/>
</dbReference>
<keyword evidence="1 6" id="KW-0645">Protease</keyword>
<gene>
    <name evidence="10" type="ORF">OUZ56_032334</name>
</gene>
<comment type="similarity">
    <text evidence="6">Belongs to the peptidase S16 family.</text>
</comment>
<evidence type="ECO:0000256" key="7">
    <source>
        <dbReference type="SAM" id="Coils"/>
    </source>
</evidence>
<dbReference type="Pfam" id="PF05362">
    <property type="entry name" value="Lon_C"/>
    <property type="match status" value="1"/>
</dbReference>
<dbReference type="Gene3D" id="1.10.8.60">
    <property type="match status" value="1"/>
</dbReference>
<feature type="active site" evidence="6">
    <location>
        <position position="491"/>
    </location>
</feature>
<sequence length="990" mass="107110">MQAIQKELGGTERDELKNELAEIEDQLKAKKLSEEAQEKAKKELKKLKLMHPTSAEATVVRNYLDWIAALPWHEKSEENYDLAVAETVLDEDHYGLRKIKERIIEYLAVQALVRKLKGPVLCFCGPPGVGKTSLAKSIARATGRKFARIALGGVRDEAEIRGHRRTYIGAMPGKLVQTLKKVGTDNPVILLDEIDKLASDFRGDPAAALLEVLDPEQNHSFADHYMDLDYDLSDVMFITTANSLSAIPVPLQDRMEIIELSGYTEFEKMNIATKYLLPRQAKECGLDGVDFKVSESALRTIIHHYTSEAGVRNLEREIGSVARKAARKVVETGKETKINVLAKDVPQFLGVPKYRLDKKEEKDQVGLTNGLYVTSVGGGLLSCEASVVPGKGKIVITGRLEKGMEESMQAAMSYIRSRSALLGLADNFHETIDIHVHFPDFVQKDGPSAGVTAATSIASALLKLPVRRDVAMTGEITLRGRVMPIGGVKEKLLGAHRAGITTVFIPAENQHHLFEVPRRVLKAMRIVLVDSADQVLREAIRFPNADAVFGPRPATLEYRNGDLLETSELPAPPVAAVPPARPSGTALGTEEAFRAGSLVVERWLYTPDVAGSIPVLPTTTRKNSGFRGRTFVRPPQTDLGAALPGPFSLPDLPAAFFSGARLRKRPTYASRRLLVAAGFAKNGHATHDALDSLDPLIAERAPWNADKLEASRKRADEENDTNEKRVLSSPKRRDRYRSSPRGGSEVGYRAGLSRRRSRVQVPSASPSTQGNLSVKAVLGKTVPAMRQAGGGTIWGGSEVGYRAGLSRRRSRVQVPSASPRRRAAAEEAAVFFVCGSGFFGPQRRISPARSGDEILRGSKRLGGVAGAGKVEELAGRADDVAAVIVACLADRGDDSARRVFRRVLVAFAVAENGCAVGAGHVAAEVAGCGPRRLAGGPRWVAGACVDGCGVGGRRVAGAPGVPFEFYGAAARDECDGNTEKDKRKSLTTLR</sequence>
<dbReference type="InterPro" id="IPR003959">
    <property type="entry name" value="ATPase_AAA_core"/>
</dbReference>
<reference evidence="10 11" key="1">
    <citation type="journal article" date="2023" name="Nucleic Acids Res.">
        <title>The hologenome of Daphnia magna reveals possible DNA methylation and microbiome-mediated evolution of the host genome.</title>
        <authorList>
            <person name="Chaturvedi A."/>
            <person name="Li X."/>
            <person name="Dhandapani V."/>
            <person name="Marshall H."/>
            <person name="Kissane S."/>
            <person name="Cuenca-Cambronero M."/>
            <person name="Asole G."/>
            <person name="Calvet F."/>
            <person name="Ruiz-Romero M."/>
            <person name="Marangio P."/>
            <person name="Guigo R."/>
            <person name="Rago D."/>
            <person name="Mirbahai L."/>
            <person name="Eastwood N."/>
            <person name="Colbourne J.K."/>
            <person name="Zhou J."/>
            <person name="Mallon E."/>
            <person name="Orsini L."/>
        </authorList>
    </citation>
    <scope>NUCLEOTIDE SEQUENCE [LARGE SCALE GENOMIC DNA]</scope>
    <source>
        <strain evidence="10">LRV0_1</strain>
    </source>
</reference>
<evidence type="ECO:0000256" key="2">
    <source>
        <dbReference type="ARBA" id="ARBA00022741"/>
    </source>
</evidence>
<dbReference type="NCBIfam" id="TIGR00763">
    <property type="entry name" value="lon"/>
    <property type="match status" value="1"/>
</dbReference>
<dbReference type="InterPro" id="IPR027065">
    <property type="entry name" value="Lon_Prtase"/>
</dbReference>
<feature type="coiled-coil region" evidence="7">
    <location>
        <begin position="6"/>
        <end position="50"/>
    </location>
</feature>
<evidence type="ECO:0000256" key="5">
    <source>
        <dbReference type="ARBA" id="ARBA00022840"/>
    </source>
</evidence>
<dbReference type="InterPro" id="IPR008269">
    <property type="entry name" value="Lon_proteolytic"/>
</dbReference>
<evidence type="ECO:0000313" key="10">
    <source>
        <dbReference type="EMBL" id="KAK4044928.1"/>
    </source>
</evidence>
<dbReference type="SMART" id="SM00382">
    <property type="entry name" value="AAA"/>
    <property type="match status" value="1"/>
</dbReference>
<dbReference type="Proteomes" id="UP001234178">
    <property type="component" value="Unassembled WGS sequence"/>
</dbReference>
<name>A0ABR0B8N2_9CRUS</name>
<evidence type="ECO:0000256" key="4">
    <source>
        <dbReference type="ARBA" id="ARBA00022825"/>
    </source>
</evidence>
<accession>A0ABR0B8N2</accession>
<keyword evidence="5" id="KW-0067">ATP-binding</keyword>
<organism evidence="10 11">
    <name type="scientific">Daphnia magna</name>
    <dbReference type="NCBI Taxonomy" id="35525"/>
    <lineage>
        <taxon>Eukaryota</taxon>
        <taxon>Metazoa</taxon>
        <taxon>Ecdysozoa</taxon>
        <taxon>Arthropoda</taxon>
        <taxon>Crustacea</taxon>
        <taxon>Branchiopoda</taxon>
        <taxon>Diplostraca</taxon>
        <taxon>Cladocera</taxon>
        <taxon>Anomopoda</taxon>
        <taxon>Daphniidae</taxon>
        <taxon>Daphnia</taxon>
    </lineage>
</organism>
<dbReference type="SUPFAM" id="SSF54211">
    <property type="entry name" value="Ribosomal protein S5 domain 2-like"/>
    <property type="match status" value="1"/>
</dbReference>
<keyword evidence="11" id="KW-1185">Reference proteome</keyword>
<dbReference type="Gene3D" id="3.40.50.300">
    <property type="entry name" value="P-loop containing nucleotide triphosphate hydrolases"/>
    <property type="match status" value="1"/>
</dbReference>
<feature type="domain" description="Lon proteolytic" evidence="9">
    <location>
        <begin position="362"/>
        <end position="542"/>
    </location>
</feature>
<evidence type="ECO:0000259" key="9">
    <source>
        <dbReference type="PROSITE" id="PS51786"/>
    </source>
</evidence>
<dbReference type="Gene3D" id="3.30.230.10">
    <property type="match status" value="1"/>
</dbReference>
<protein>
    <recommendedName>
        <fullName evidence="9">Lon proteolytic domain-containing protein</fullName>
    </recommendedName>
</protein>
<comment type="caution">
    <text evidence="10">The sequence shown here is derived from an EMBL/GenBank/DDBJ whole genome shotgun (WGS) entry which is preliminary data.</text>
</comment>
<dbReference type="InterPro" id="IPR004815">
    <property type="entry name" value="Lon_bac/euk-typ"/>
</dbReference>
<dbReference type="InterPro" id="IPR054594">
    <property type="entry name" value="Lon_lid"/>
</dbReference>
<keyword evidence="4 6" id="KW-0720">Serine protease</keyword>
<dbReference type="PRINTS" id="PR00830">
    <property type="entry name" value="ENDOLAPTASE"/>
</dbReference>
<dbReference type="Pfam" id="PF22667">
    <property type="entry name" value="Lon_lid"/>
    <property type="match status" value="1"/>
</dbReference>
<dbReference type="EMBL" id="JAOYFB010000041">
    <property type="protein sequence ID" value="KAK4044928.1"/>
    <property type="molecule type" value="Genomic_DNA"/>
</dbReference>
<evidence type="ECO:0000313" key="11">
    <source>
        <dbReference type="Proteomes" id="UP001234178"/>
    </source>
</evidence>
<dbReference type="SUPFAM" id="SSF52540">
    <property type="entry name" value="P-loop containing nucleoside triphosphate hydrolases"/>
    <property type="match status" value="1"/>
</dbReference>
<dbReference type="PROSITE" id="PS51786">
    <property type="entry name" value="LON_PROTEOLYTIC"/>
    <property type="match status" value="1"/>
</dbReference>
<evidence type="ECO:0000256" key="3">
    <source>
        <dbReference type="ARBA" id="ARBA00022801"/>
    </source>
</evidence>
<dbReference type="PANTHER" id="PTHR10046">
    <property type="entry name" value="ATP DEPENDENT LON PROTEASE FAMILY MEMBER"/>
    <property type="match status" value="1"/>
</dbReference>
<feature type="compositionally biased region" description="Polar residues" evidence="8">
    <location>
        <begin position="760"/>
        <end position="772"/>
    </location>
</feature>
<proteinExistence type="inferred from homology"/>
<keyword evidence="3 6" id="KW-0378">Hydrolase</keyword>
<dbReference type="Gene3D" id="1.20.5.5270">
    <property type="match status" value="1"/>
</dbReference>
<feature type="compositionally biased region" description="Basic and acidic residues" evidence="8">
    <location>
        <begin position="709"/>
        <end position="726"/>
    </location>
</feature>
<keyword evidence="7" id="KW-0175">Coiled coil</keyword>